<organism evidence="1">
    <name type="scientific">marine sediment metagenome</name>
    <dbReference type="NCBI Taxonomy" id="412755"/>
    <lineage>
        <taxon>unclassified sequences</taxon>
        <taxon>metagenomes</taxon>
        <taxon>ecological metagenomes</taxon>
    </lineage>
</organism>
<dbReference type="AlphaFoldDB" id="X1J8Y9"/>
<dbReference type="EMBL" id="BARU01033332">
    <property type="protein sequence ID" value="GAH66233.1"/>
    <property type="molecule type" value="Genomic_DNA"/>
</dbReference>
<protein>
    <submittedName>
        <fullName evidence="1">Uncharacterized protein</fullName>
    </submittedName>
</protein>
<comment type="caution">
    <text evidence="1">The sequence shown here is derived from an EMBL/GenBank/DDBJ whole genome shotgun (WGS) entry which is preliminary data.</text>
</comment>
<accession>X1J8Y9</accession>
<sequence length="125" mass="13782">MNKIIWTEKELEEVMKDTMVREFPPLGHVTAATRSETEATEISLVKGTITNVIVYLPPGVRDLVWVSVSLNDSSLLRAVGGDNQYHSVLAADNIKNGDIVKVLVKNYDAEFSHTVGVRVDVKESA</sequence>
<gene>
    <name evidence="1" type="ORF">S03H2_52475</name>
</gene>
<name>X1J8Y9_9ZZZZ</name>
<evidence type="ECO:0000313" key="1">
    <source>
        <dbReference type="EMBL" id="GAH66233.1"/>
    </source>
</evidence>
<reference evidence="1" key="1">
    <citation type="journal article" date="2014" name="Front. Microbiol.">
        <title>High frequency of phylogenetically diverse reductive dehalogenase-homologous genes in deep subseafloor sedimentary metagenomes.</title>
        <authorList>
            <person name="Kawai M."/>
            <person name="Futagami T."/>
            <person name="Toyoda A."/>
            <person name="Takaki Y."/>
            <person name="Nishi S."/>
            <person name="Hori S."/>
            <person name="Arai W."/>
            <person name="Tsubouchi T."/>
            <person name="Morono Y."/>
            <person name="Uchiyama I."/>
            <person name="Ito T."/>
            <person name="Fujiyama A."/>
            <person name="Inagaki F."/>
            <person name="Takami H."/>
        </authorList>
    </citation>
    <scope>NUCLEOTIDE SEQUENCE</scope>
    <source>
        <strain evidence="1">Expedition CK06-06</strain>
    </source>
</reference>
<proteinExistence type="predicted"/>